<dbReference type="Proteomes" id="UP000000268">
    <property type="component" value="Chromosome"/>
</dbReference>
<accession>B0CFM5</accession>
<dbReference type="AlphaFoldDB" id="B0CFM5"/>
<gene>
    <name evidence="1" type="ordered locus">AM1_2029</name>
</gene>
<name>B0CFM5_ACAM1</name>
<dbReference type="KEGG" id="amr:AM1_2029"/>
<reference evidence="1 2" key="1">
    <citation type="journal article" date="2008" name="Proc. Natl. Acad. Sci. U.S.A.">
        <title>Niche adaptation and genome expansion in the chlorophyll d-producing cyanobacterium Acaryochloris marina.</title>
        <authorList>
            <person name="Swingley W.D."/>
            <person name="Chen M."/>
            <person name="Cheung P.C."/>
            <person name="Conrad A.L."/>
            <person name="Dejesa L.C."/>
            <person name="Hao J."/>
            <person name="Honchak B.M."/>
            <person name="Karbach L.E."/>
            <person name="Kurdoglu A."/>
            <person name="Lahiri S."/>
            <person name="Mastrian S.D."/>
            <person name="Miyashita H."/>
            <person name="Page L."/>
            <person name="Ramakrishna P."/>
            <person name="Satoh S."/>
            <person name="Sattley W.M."/>
            <person name="Shimada Y."/>
            <person name="Taylor H.L."/>
            <person name="Tomo T."/>
            <person name="Tsuchiya T."/>
            <person name="Wang Z.T."/>
            <person name="Raymond J."/>
            <person name="Mimuro M."/>
            <person name="Blankenship R.E."/>
            <person name="Touchman J.W."/>
        </authorList>
    </citation>
    <scope>NUCLEOTIDE SEQUENCE [LARGE SCALE GENOMIC DNA]</scope>
    <source>
        <strain evidence="2">MBIC 11017</strain>
    </source>
</reference>
<protein>
    <submittedName>
        <fullName evidence="1">Uncharacterized protein</fullName>
    </submittedName>
</protein>
<dbReference type="EMBL" id="CP000828">
    <property type="protein sequence ID" value="ABW27044.1"/>
    <property type="molecule type" value="Genomic_DNA"/>
</dbReference>
<evidence type="ECO:0000313" key="2">
    <source>
        <dbReference type="Proteomes" id="UP000000268"/>
    </source>
</evidence>
<sequence>MPICESVGGIDYEPIKSLSFCTWDLAQPGRADPNILGGVG</sequence>
<dbReference type="HOGENOM" id="CLU_3283109_0_0_3"/>
<evidence type="ECO:0000313" key="1">
    <source>
        <dbReference type="EMBL" id="ABW27044.1"/>
    </source>
</evidence>
<proteinExistence type="predicted"/>
<organism evidence="1 2">
    <name type="scientific">Acaryochloris marina (strain MBIC 11017)</name>
    <dbReference type="NCBI Taxonomy" id="329726"/>
    <lineage>
        <taxon>Bacteria</taxon>
        <taxon>Bacillati</taxon>
        <taxon>Cyanobacteriota</taxon>
        <taxon>Cyanophyceae</taxon>
        <taxon>Acaryochloridales</taxon>
        <taxon>Acaryochloridaceae</taxon>
        <taxon>Acaryochloris</taxon>
    </lineage>
</organism>
<keyword evidence="2" id="KW-1185">Reference proteome</keyword>